<dbReference type="EMBL" id="JAVHJM010000005">
    <property type="protein sequence ID" value="KAK6513836.1"/>
    <property type="molecule type" value="Genomic_DNA"/>
</dbReference>
<dbReference type="Proteomes" id="UP001307849">
    <property type="component" value="Unassembled WGS sequence"/>
</dbReference>
<evidence type="ECO:0000259" key="5">
    <source>
        <dbReference type="Pfam" id="PF13695"/>
    </source>
</evidence>
<accession>A0AAN8N917</accession>
<dbReference type="AlphaFoldDB" id="A0AAN8N917"/>
<feature type="region of interest" description="Disordered" evidence="4">
    <location>
        <begin position="82"/>
        <end position="142"/>
    </location>
</feature>
<evidence type="ECO:0000256" key="3">
    <source>
        <dbReference type="ARBA" id="ARBA00022833"/>
    </source>
</evidence>
<sequence>MSSENKMPAPSKPTKTSDTYYKFRDDLEKMDESQLDGLDFRHYSRDMKRLITREKKLRKEKSSPKDTTDLLMKMVEVLRPDQAAEFKDRYQNPPKIPNAKRPRKTPKKERTPNAPSDIPPGKKESVPKGVAVSGKGTTPKPKRAYHFKEYHEDISKKVQDISYTTKFWTLDLKSKVSIAGSFLCCNIACNKEWEDRAISVIIRGSHGPEILEYNVFAYDRNCRKCGFLAVMNIKKTNFINLVTRQLRRWKEEFQPPSRHDLGYCEGCKTRNCPKLKTNSLGNKYHLLL</sequence>
<evidence type="ECO:0000256" key="1">
    <source>
        <dbReference type="ARBA" id="ARBA00022723"/>
    </source>
</evidence>
<keyword evidence="2" id="KW-0863">Zinc-finger</keyword>
<evidence type="ECO:0000313" key="7">
    <source>
        <dbReference type="Proteomes" id="UP001307849"/>
    </source>
</evidence>
<protein>
    <recommendedName>
        <fullName evidence="5">3CxxC-type domain-containing protein</fullName>
    </recommendedName>
</protein>
<evidence type="ECO:0000256" key="2">
    <source>
        <dbReference type="ARBA" id="ARBA00022771"/>
    </source>
</evidence>
<gene>
    <name evidence="6" type="ORF">TWF506_008269</name>
</gene>
<keyword evidence="7" id="KW-1185">Reference proteome</keyword>
<comment type="caution">
    <text evidence="6">The sequence shown here is derived from an EMBL/GenBank/DDBJ whole genome shotgun (WGS) entry which is preliminary data.</text>
</comment>
<feature type="domain" description="3CxxC-type" evidence="5">
    <location>
        <begin position="178"/>
        <end position="269"/>
    </location>
</feature>
<name>A0AAN8N917_9PEZI</name>
<evidence type="ECO:0000256" key="4">
    <source>
        <dbReference type="SAM" id="MobiDB-lite"/>
    </source>
</evidence>
<keyword evidence="1" id="KW-0479">Metal-binding</keyword>
<keyword evidence="3" id="KW-0862">Zinc</keyword>
<feature type="region of interest" description="Disordered" evidence="4">
    <location>
        <begin position="1"/>
        <end position="20"/>
    </location>
</feature>
<evidence type="ECO:0000313" key="6">
    <source>
        <dbReference type="EMBL" id="KAK6513836.1"/>
    </source>
</evidence>
<dbReference type="GO" id="GO:0008270">
    <property type="term" value="F:zinc ion binding"/>
    <property type="evidence" value="ECO:0007669"/>
    <property type="project" value="UniProtKB-KW"/>
</dbReference>
<dbReference type="InterPro" id="IPR027377">
    <property type="entry name" value="ZAR1/RTP1-5-like_Znf-3CxxC"/>
</dbReference>
<dbReference type="Pfam" id="PF13695">
    <property type="entry name" value="Zn_ribbon_3CxxC"/>
    <property type="match status" value="1"/>
</dbReference>
<reference evidence="6 7" key="1">
    <citation type="submission" date="2019-10" db="EMBL/GenBank/DDBJ databases">
        <authorList>
            <person name="Palmer J.M."/>
        </authorList>
    </citation>
    <scope>NUCLEOTIDE SEQUENCE [LARGE SCALE GENOMIC DNA]</scope>
    <source>
        <strain evidence="6 7">TWF506</strain>
    </source>
</reference>
<proteinExistence type="predicted"/>
<organism evidence="6 7">
    <name type="scientific">Arthrobotrys conoides</name>
    <dbReference type="NCBI Taxonomy" id="74498"/>
    <lineage>
        <taxon>Eukaryota</taxon>
        <taxon>Fungi</taxon>
        <taxon>Dikarya</taxon>
        <taxon>Ascomycota</taxon>
        <taxon>Pezizomycotina</taxon>
        <taxon>Orbiliomycetes</taxon>
        <taxon>Orbiliales</taxon>
        <taxon>Orbiliaceae</taxon>
        <taxon>Arthrobotrys</taxon>
    </lineage>
</organism>
<feature type="compositionally biased region" description="Basic residues" evidence="4">
    <location>
        <begin position="98"/>
        <end position="107"/>
    </location>
</feature>